<dbReference type="InterPro" id="IPR036282">
    <property type="entry name" value="Glutathione-S-Trfase_C_sf"/>
</dbReference>
<dbReference type="OrthoDB" id="9803562at2"/>
<dbReference type="Pfam" id="PF02798">
    <property type="entry name" value="GST_N"/>
    <property type="match status" value="1"/>
</dbReference>
<dbReference type="InterPro" id="IPR010987">
    <property type="entry name" value="Glutathione-S-Trfase_C-like"/>
</dbReference>
<dbReference type="SUPFAM" id="SSF47616">
    <property type="entry name" value="GST C-terminal domain-like"/>
    <property type="match status" value="1"/>
</dbReference>
<dbReference type="Gene3D" id="1.20.1050.10">
    <property type="match status" value="1"/>
</dbReference>
<dbReference type="FunFam" id="3.40.30.10:FF:000046">
    <property type="entry name" value="GSH-dependent disulfide bond oxidoreductase"/>
    <property type="match status" value="1"/>
</dbReference>
<comment type="caution">
    <text evidence="4">The sequence shown here is derived from an EMBL/GenBank/DDBJ whole genome shotgun (WGS) entry which is preliminary data.</text>
</comment>
<dbReference type="SFLD" id="SFLDS00019">
    <property type="entry name" value="Glutathione_Transferase_(cytos"/>
    <property type="match status" value="1"/>
</dbReference>
<feature type="domain" description="GST N-terminal" evidence="2">
    <location>
        <begin position="1"/>
        <end position="87"/>
    </location>
</feature>
<dbReference type="PROSITE" id="PS50405">
    <property type="entry name" value="GST_CTER"/>
    <property type="match status" value="1"/>
</dbReference>
<reference evidence="4 5" key="1">
    <citation type="submission" date="2018-05" db="EMBL/GenBank/DDBJ databases">
        <title>Genomic Encyclopedia of Type Strains, Phase IV (KMG-IV): sequencing the most valuable type-strain genomes for metagenomic binning, comparative biology and taxonomic classification.</title>
        <authorList>
            <person name="Goeker M."/>
        </authorList>
    </citation>
    <scope>NUCLEOTIDE SEQUENCE [LARGE SCALE GENOMIC DNA]</scope>
    <source>
        <strain evidence="4 5">DSM 6462</strain>
    </source>
</reference>
<dbReference type="SFLD" id="SFLDG00358">
    <property type="entry name" value="Main_(cytGST)"/>
    <property type="match status" value="1"/>
</dbReference>
<evidence type="ECO:0000256" key="1">
    <source>
        <dbReference type="RuleBase" id="RU003494"/>
    </source>
</evidence>
<comment type="similarity">
    <text evidence="1">Belongs to the GST superfamily.</text>
</comment>
<protein>
    <submittedName>
        <fullName evidence="4">GST-like protein</fullName>
    </submittedName>
</protein>
<evidence type="ECO:0000259" key="3">
    <source>
        <dbReference type="PROSITE" id="PS50405"/>
    </source>
</evidence>
<dbReference type="InterPro" id="IPR036249">
    <property type="entry name" value="Thioredoxin-like_sf"/>
</dbReference>
<feature type="domain" description="GST C-terminal" evidence="3">
    <location>
        <begin position="90"/>
        <end position="213"/>
    </location>
</feature>
<dbReference type="InterPro" id="IPR004046">
    <property type="entry name" value="GST_C"/>
</dbReference>
<dbReference type="PANTHER" id="PTHR44051:SF19">
    <property type="entry name" value="DISULFIDE-BOND OXIDOREDUCTASE YFCG"/>
    <property type="match status" value="1"/>
</dbReference>
<dbReference type="InterPro" id="IPR040079">
    <property type="entry name" value="Glutathione_S-Trfase"/>
</dbReference>
<proteinExistence type="inferred from homology"/>
<name>A0A2V3U3B6_9HYPH</name>
<dbReference type="PROSITE" id="PS50404">
    <property type="entry name" value="GST_NTER"/>
    <property type="match status" value="1"/>
</dbReference>
<evidence type="ECO:0000313" key="4">
    <source>
        <dbReference type="EMBL" id="PXW57173.1"/>
    </source>
</evidence>
<dbReference type="PANTHER" id="PTHR44051">
    <property type="entry name" value="GLUTATHIONE S-TRANSFERASE-RELATED"/>
    <property type="match status" value="1"/>
</dbReference>
<sequence>MIELLYWTTPNGHKIVIALEELGLPYRITPINISTGEQFKPSFLKVSPNNRIPAIIDHAPDDGGEPLAVFESGAILEYLADKTGKLLPQERRPRFEALQWLYWQMGGLGPMAGQAHHFLHYAPEDVAYAKDRYVKEANRLYGVLDRRLADRAFVGGDFSIADIAIYPWVRSHARHGQDLSEFPAIHRWYDAMGARTSVVRTYEIADTINKAPTVSKEAQSVLFGQTANSHAPRP</sequence>
<dbReference type="SFLD" id="SFLDG01151">
    <property type="entry name" value="Main.2:_Nu-like"/>
    <property type="match status" value="1"/>
</dbReference>
<dbReference type="Pfam" id="PF00043">
    <property type="entry name" value="GST_C"/>
    <property type="match status" value="1"/>
</dbReference>
<dbReference type="CDD" id="cd03048">
    <property type="entry name" value="GST_N_Ure2p_like"/>
    <property type="match status" value="1"/>
</dbReference>
<dbReference type="InterPro" id="IPR004045">
    <property type="entry name" value="Glutathione_S-Trfase_N"/>
</dbReference>
<evidence type="ECO:0000313" key="5">
    <source>
        <dbReference type="Proteomes" id="UP000248021"/>
    </source>
</evidence>
<keyword evidence="5" id="KW-1185">Reference proteome</keyword>
<dbReference type="SUPFAM" id="SSF52833">
    <property type="entry name" value="Thioredoxin-like"/>
    <property type="match status" value="1"/>
</dbReference>
<gene>
    <name evidence="4" type="ORF">C7450_107213</name>
</gene>
<dbReference type="AlphaFoldDB" id="A0A2V3U3B6"/>
<accession>A0A2V3U3B6</accession>
<dbReference type="RefSeq" id="WP_110375989.1">
    <property type="nucleotide sequence ID" value="NZ_JAHBRY010000001.1"/>
</dbReference>
<dbReference type="Proteomes" id="UP000248021">
    <property type="component" value="Unassembled WGS sequence"/>
</dbReference>
<dbReference type="Gene3D" id="3.40.30.10">
    <property type="entry name" value="Glutaredoxin"/>
    <property type="match status" value="1"/>
</dbReference>
<evidence type="ECO:0000259" key="2">
    <source>
        <dbReference type="PROSITE" id="PS50404"/>
    </source>
</evidence>
<organism evidence="4 5">
    <name type="scientific">Chelatococcus asaccharovorans</name>
    <dbReference type="NCBI Taxonomy" id="28210"/>
    <lineage>
        <taxon>Bacteria</taxon>
        <taxon>Pseudomonadati</taxon>
        <taxon>Pseudomonadota</taxon>
        <taxon>Alphaproteobacteria</taxon>
        <taxon>Hyphomicrobiales</taxon>
        <taxon>Chelatococcaceae</taxon>
        <taxon>Chelatococcus</taxon>
    </lineage>
</organism>
<dbReference type="CDD" id="cd10291">
    <property type="entry name" value="GST_C_YfcG_like"/>
    <property type="match status" value="1"/>
</dbReference>
<dbReference type="EMBL" id="QJJK01000007">
    <property type="protein sequence ID" value="PXW57173.1"/>
    <property type="molecule type" value="Genomic_DNA"/>
</dbReference>